<dbReference type="InterPro" id="IPR021109">
    <property type="entry name" value="Peptidase_aspartic_dom_sf"/>
</dbReference>
<gene>
    <name evidence="3" type="ORF">C3K47_02500</name>
</gene>
<sequence>MTKRLLSLLFVSLTIYSFGQSAKEQLKIANAANVALTDFYEEVRFIDRGGYFIIPVTIGSRTYDYIFDTGGYNTVTTDIMTRNELPELMKVTVGSSNQIKSKISLSKIPRLSVGDIPFTDVGVFGFDFNESPIIKCYTNGGLLGKGVIRQSVWQIDYPNKIIRLADNVSKMPNLENSVKLKVELDKVFNPFIQVEIDGRNQKFMLDFGFGGFISLTEKTANQYKFATTIETDGEGAIGANGVNQESMFISKLTTVRIAGQNLDNQVALYSKSNNYNLIGSEIAKYFIVTLNFIEKELILTPIAKASVDPFKSFGVDMNMDEKGIYISRIYKGLDGEIKGLQLKDKIISVNAVTVDSLNICDSYFKLRETLHQMESLIIKINRDNVVKEFKLQKAELK</sequence>
<feature type="domain" description="PDZ" evidence="2">
    <location>
        <begin position="299"/>
        <end position="381"/>
    </location>
</feature>
<dbReference type="SUPFAM" id="SSF50156">
    <property type="entry name" value="PDZ domain-like"/>
    <property type="match status" value="1"/>
</dbReference>
<dbReference type="Proteomes" id="UP000236893">
    <property type="component" value="Unassembled WGS sequence"/>
</dbReference>
<dbReference type="InterPro" id="IPR001478">
    <property type="entry name" value="PDZ"/>
</dbReference>
<dbReference type="Gene3D" id="2.40.70.10">
    <property type="entry name" value="Acid Proteases"/>
    <property type="match status" value="2"/>
</dbReference>
<proteinExistence type="predicted"/>
<evidence type="ECO:0000259" key="2">
    <source>
        <dbReference type="PROSITE" id="PS50106"/>
    </source>
</evidence>
<evidence type="ECO:0000313" key="3">
    <source>
        <dbReference type="EMBL" id="POY39385.1"/>
    </source>
</evidence>
<dbReference type="EMBL" id="PQVF01000001">
    <property type="protein sequence ID" value="POY39385.1"/>
    <property type="molecule type" value="Genomic_DNA"/>
</dbReference>
<reference evidence="3 4" key="1">
    <citation type="submission" date="2018-01" db="EMBL/GenBank/DDBJ databases">
        <authorList>
            <person name="Gaut B.S."/>
            <person name="Morton B.R."/>
            <person name="Clegg M.T."/>
            <person name="Duvall M.R."/>
        </authorList>
    </citation>
    <scope>NUCLEOTIDE SEQUENCE [LARGE SCALE GENOMIC DNA]</scope>
    <source>
        <strain evidence="3 4">HR-AV</strain>
    </source>
</reference>
<dbReference type="OrthoDB" id="5580718at2"/>
<evidence type="ECO:0000256" key="1">
    <source>
        <dbReference type="SAM" id="SignalP"/>
    </source>
</evidence>
<keyword evidence="1" id="KW-0732">Signal</keyword>
<feature type="signal peptide" evidence="1">
    <location>
        <begin position="1"/>
        <end position="22"/>
    </location>
</feature>
<dbReference type="AlphaFoldDB" id="A0A2S5AA02"/>
<protein>
    <recommendedName>
        <fullName evidence="2">PDZ domain-containing protein</fullName>
    </recommendedName>
</protein>
<evidence type="ECO:0000313" key="4">
    <source>
        <dbReference type="Proteomes" id="UP000236893"/>
    </source>
</evidence>
<accession>A0A2S5AA02</accession>
<dbReference type="InterPro" id="IPR036034">
    <property type="entry name" value="PDZ_sf"/>
</dbReference>
<feature type="chain" id="PRO_5015602263" description="PDZ domain-containing protein" evidence="1">
    <location>
        <begin position="23"/>
        <end position="397"/>
    </location>
</feature>
<comment type="caution">
    <text evidence="3">The sequence shown here is derived from an EMBL/GenBank/DDBJ whole genome shotgun (WGS) entry which is preliminary data.</text>
</comment>
<organism evidence="3 4">
    <name type="scientific">Solitalea longa</name>
    <dbReference type="NCBI Taxonomy" id="2079460"/>
    <lineage>
        <taxon>Bacteria</taxon>
        <taxon>Pseudomonadati</taxon>
        <taxon>Bacteroidota</taxon>
        <taxon>Sphingobacteriia</taxon>
        <taxon>Sphingobacteriales</taxon>
        <taxon>Sphingobacteriaceae</taxon>
        <taxon>Solitalea</taxon>
    </lineage>
</organism>
<dbReference type="RefSeq" id="WP_103787488.1">
    <property type="nucleotide sequence ID" value="NZ_PQVF01000001.1"/>
</dbReference>
<dbReference type="Gene3D" id="2.30.42.10">
    <property type="match status" value="1"/>
</dbReference>
<dbReference type="PROSITE" id="PS50106">
    <property type="entry name" value="PDZ"/>
    <property type="match status" value="1"/>
</dbReference>
<keyword evidence="4" id="KW-1185">Reference proteome</keyword>
<name>A0A2S5AA02_9SPHI</name>